<proteinExistence type="predicted"/>
<gene>
    <name evidence="1" type="ORF">D3Z33_05555</name>
</gene>
<evidence type="ECO:0000313" key="1">
    <source>
        <dbReference type="EMBL" id="NBI06325.1"/>
    </source>
</evidence>
<protein>
    <submittedName>
        <fullName evidence="1">Uncharacterized protein</fullName>
    </submittedName>
</protein>
<comment type="caution">
    <text evidence="1">The sequence shown here is derived from an EMBL/GenBank/DDBJ whole genome shotgun (WGS) entry which is preliminary data.</text>
</comment>
<name>A0A845QUX8_9CLOT</name>
<organism evidence="1 2">
    <name type="scientific">Senegalia massiliensis</name>
    <dbReference type="NCBI Taxonomy" id="1720316"/>
    <lineage>
        <taxon>Bacteria</taxon>
        <taxon>Bacillati</taxon>
        <taxon>Bacillota</taxon>
        <taxon>Clostridia</taxon>
        <taxon>Eubacteriales</taxon>
        <taxon>Clostridiaceae</taxon>
        <taxon>Senegalia</taxon>
    </lineage>
</organism>
<dbReference type="EMBL" id="QXXA01000005">
    <property type="protein sequence ID" value="NBI06325.1"/>
    <property type="molecule type" value="Genomic_DNA"/>
</dbReference>
<dbReference type="Proteomes" id="UP000467132">
    <property type="component" value="Unassembled WGS sequence"/>
</dbReference>
<sequence length="302" mass="35976">MGNGDSLDILLKERLLINIKIISHILEGIMSYSKKVCILFICIITSFTIGCSIQNEEQSLIKSTYFEDVDKIIIYKGSAYKQVQDLKSFKKVLKDIEGKKVNIENLSRDETEDRYKIIFTYESSDQERKISFKGNNMLYDDNWYSIDKNIDEIYNKIDFEEKIDSNLQKSKVKREARKNFKMKDSLLGNWIYDDETYIEFTKKHIIYKTKQKDRKFNYKINRIDDNKIFITAYRDILFSNDKDIFKIEILIDDTKNNIILKKKMLKSEMGYKNNLIYIDYIDDKKVELGSFDDLFFVENKDI</sequence>
<reference evidence="1 2" key="1">
    <citation type="submission" date="2018-08" db="EMBL/GenBank/DDBJ databases">
        <title>Murine metabolic-syndrome-specific gut microbial biobank.</title>
        <authorList>
            <person name="Liu C."/>
        </authorList>
    </citation>
    <scope>NUCLEOTIDE SEQUENCE [LARGE SCALE GENOMIC DNA]</scope>
    <source>
        <strain evidence="1 2">583</strain>
    </source>
</reference>
<dbReference type="AlphaFoldDB" id="A0A845QUX8"/>
<keyword evidence="2" id="KW-1185">Reference proteome</keyword>
<accession>A0A845QUX8</accession>
<evidence type="ECO:0000313" key="2">
    <source>
        <dbReference type="Proteomes" id="UP000467132"/>
    </source>
</evidence>